<dbReference type="AlphaFoldDB" id="A0A397SKC6"/>
<dbReference type="Proteomes" id="UP000265703">
    <property type="component" value="Unassembled WGS sequence"/>
</dbReference>
<feature type="compositionally biased region" description="Basic and acidic residues" evidence="1">
    <location>
        <begin position="89"/>
        <end position="110"/>
    </location>
</feature>
<feature type="compositionally biased region" description="Basic and acidic residues" evidence="1">
    <location>
        <begin position="120"/>
        <end position="292"/>
    </location>
</feature>
<evidence type="ECO:0000256" key="1">
    <source>
        <dbReference type="SAM" id="MobiDB-lite"/>
    </source>
</evidence>
<dbReference type="OrthoDB" id="21629at2759"/>
<evidence type="ECO:0000313" key="3">
    <source>
        <dbReference type="Proteomes" id="UP000265703"/>
    </source>
</evidence>
<reference evidence="2 3" key="1">
    <citation type="submission" date="2018-06" db="EMBL/GenBank/DDBJ databases">
        <title>Comparative genomics reveals the genomic features of Rhizophagus irregularis, R. cerebriforme, R. diaphanum and Gigaspora rosea, and their symbiotic lifestyle signature.</title>
        <authorList>
            <person name="Morin E."/>
            <person name="San Clemente H."/>
            <person name="Chen E.C.H."/>
            <person name="De La Providencia I."/>
            <person name="Hainaut M."/>
            <person name="Kuo A."/>
            <person name="Kohler A."/>
            <person name="Murat C."/>
            <person name="Tang N."/>
            <person name="Roy S."/>
            <person name="Loubradou J."/>
            <person name="Henrissat B."/>
            <person name="Grigoriev I.V."/>
            <person name="Corradi N."/>
            <person name="Roux C."/>
            <person name="Martin F.M."/>
        </authorList>
    </citation>
    <scope>NUCLEOTIDE SEQUENCE [LARGE SCALE GENOMIC DNA]</scope>
    <source>
        <strain evidence="2 3">DAOM 227022</strain>
    </source>
</reference>
<name>A0A397SKC6_9GLOM</name>
<feature type="compositionally biased region" description="Low complexity" evidence="1">
    <location>
        <begin position="670"/>
        <end position="683"/>
    </location>
</feature>
<feature type="compositionally biased region" description="Acidic residues" evidence="1">
    <location>
        <begin position="25"/>
        <end position="46"/>
    </location>
</feature>
<accession>A0A397SKC6</accession>
<feature type="region of interest" description="Disordered" evidence="1">
    <location>
        <begin position="1"/>
        <end position="55"/>
    </location>
</feature>
<dbReference type="STRING" id="658196.A0A397SKC6"/>
<evidence type="ECO:0008006" key="4">
    <source>
        <dbReference type="Google" id="ProtNLM"/>
    </source>
</evidence>
<comment type="caution">
    <text evidence="2">The sequence shown here is derived from an EMBL/GenBank/DDBJ whole genome shotgun (WGS) entry which is preliminary data.</text>
</comment>
<keyword evidence="3" id="KW-1185">Reference proteome</keyword>
<sequence>MMERLAERRMQREEEEAAMDRGDYYDEDEDEDDDEYEEDGEEDNQTEEQRMEEGRRMFQIFAARMFEQRVLNAYREKVAQERQQKLLEELEEENRLKEERELKKLKEKEKKKAKNRALKQQKEEERARREAERLAEEKAQRAEREKKLEEERKRREEERLKKEAERRLREEERQRKEEEKRRKAKEEREREERRKKEQEAKERKEKEKEEKERKEREEKVRKEKEERKQREERERKQRELKEKERKEREEHERREREKKDREVKERERKEKEEQERKDREEKERKEREEKQKSANVPPLTLRQQQHHERKRTITPIGQPSAQPPPQPSISTPVIQNKPIPNGMNWMNYSSHEQHQPLPQHPQHVINSHLPPPPNHPNHPPPHPLFNPGGPQPQFGVQPVGIMNGPTGMTNEVANEVFTNTKKVINPPPQGTNTLQGIPASSLFTGLGPIGMGVHPHHGGPPVPMHAHQVLRQQIPPPRGFNPIAPTPHLPGPSGVPPSVASTNLSLLNEAAVMSGNGNIGTGVTGNPQSGAFGGLPICGGQGPLGPQTFNLGSQVVNQPASSHMVPSVVPNTPLAPIGHHRMSQHPEDSHVKAVQRPQPIQRPRRNSSTGQSLEVRTRSPPPGFGNMVGSGTLLGDDKTHPMTNRRQSLAPGESSYFSNSLFSTAMSGESNPPQSSQNQQQQQHGTSRRPVVGDNEWPPIRGRQSVPDNLLGESVVSIGSSNNGSNNIGTDIWGSNFTGGQSLWYSEGNNPTNRRVGARDFGIP</sequence>
<feature type="compositionally biased region" description="Low complexity" evidence="1">
    <location>
        <begin position="355"/>
        <end position="368"/>
    </location>
</feature>
<feature type="region of interest" description="Disordered" evidence="1">
    <location>
        <begin position="570"/>
        <end position="708"/>
    </location>
</feature>
<organism evidence="2 3">
    <name type="scientific">Glomus cerebriforme</name>
    <dbReference type="NCBI Taxonomy" id="658196"/>
    <lineage>
        <taxon>Eukaryota</taxon>
        <taxon>Fungi</taxon>
        <taxon>Fungi incertae sedis</taxon>
        <taxon>Mucoromycota</taxon>
        <taxon>Glomeromycotina</taxon>
        <taxon>Glomeromycetes</taxon>
        <taxon>Glomerales</taxon>
        <taxon>Glomeraceae</taxon>
        <taxon>Glomus</taxon>
    </lineage>
</organism>
<feature type="compositionally biased region" description="Polar residues" evidence="1">
    <location>
        <begin position="655"/>
        <end position="669"/>
    </location>
</feature>
<evidence type="ECO:0000313" key="2">
    <source>
        <dbReference type="EMBL" id="RIA85096.1"/>
    </source>
</evidence>
<feature type="compositionally biased region" description="Pro residues" evidence="1">
    <location>
        <begin position="369"/>
        <end position="384"/>
    </location>
</feature>
<dbReference type="EMBL" id="QKYT01000448">
    <property type="protein sequence ID" value="RIA85096.1"/>
    <property type="molecule type" value="Genomic_DNA"/>
</dbReference>
<proteinExistence type="predicted"/>
<gene>
    <name evidence="2" type="ORF">C1645_782696</name>
</gene>
<protein>
    <recommendedName>
        <fullName evidence="4">Stress response protein NST1</fullName>
    </recommendedName>
</protein>
<dbReference type="PANTHER" id="PTHR35001">
    <property type="entry name" value="COLLAGEN IV NC1 DOMAIN-CONTAINING PROTEIN"/>
    <property type="match status" value="1"/>
</dbReference>
<feature type="compositionally biased region" description="Basic and acidic residues" evidence="1">
    <location>
        <begin position="1"/>
        <end position="24"/>
    </location>
</feature>
<feature type="region of interest" description="Disordered" evidence="1">
    <location>
        <begin position="89"/>
        <end position="391"/>
    </location>
</feature>
<dbReference type="PANTHER" id="PTHR35001:SF3">
    <property type="entry name" value="RIBOSOME-BINDING PROTEIN 1"/>
    <property type="match status" value="1"/>
</dbReference>